<organism evidence="2 3">
    <name type="scientific">Candidatus Uhrbacteria bacterium CG10_big_fil_rev_8_21_14_0_10_50_16</name>
    <dbReference type="NCBI Taxonomy" id="1975039"/>
    <lineage>
        <taxon>Bacteria</taxon>
        <taxon>Candidatus Uhriibacteriota</taxon>
    </lineage>
</organism>
<proteinExistence type="predicted"/>
<dbReference type="GO" id="GO:0003824">
    <property type="term" value="F:catalytic activity"/>
    <property type="evidence" value="ECO:0007669"/>
    <property type="project" value="UniProtKB-ARBA"/>
</dbReference>
<dbReference type="PANTHER" id="PTHR10885:SF0">
    <property type="entry name" value="ISOPENTENYL-DIPHOSPHATE DELTA-ISOMERASE"/>
    <property type="match status" value="1"/>
</dbReference>
<gene>
    <name evidence="2" type="ORF">COV06_00485</name>
</gene>
<dbReference type="SUPFAM" id="SSF55811">
    <property type="entry name" value="Nudix"/>
    <property type="match status" value="1"/>
</dbReference>
<protein>
    <recommendedName>
        <fullName evidence="1">Nudix hydrolase domain-containing protein</fullName>
    </recommendedName>
</protein>
<name>A0A2H0RQ35_9BACT</name>
<sequence length="181" mass="20712">MPMTEEQFDIVDEQNKVTGKVCSRVDAHTLGLWHRTVHVYYLNYKENVCSVLVHLRSASKDLYPSCWDTRFGGHIKAGESVEQTVVDELAEEIGLSVAASELLAGPIRKRDKYPNREFTHTYFFRGSKSIDGLSFTDREVQEVKWMTIEEIVTSMQHEPRNWSGSPESLVEVIQTFLATVE</sequence>
<evidence type="ECO:0000313" key="3">
    <source>
        <dbReference type="Proteomes" id="UP000230084"/>
    </source>
</evidence>
<dbReference type="EMBL" id="PCYM01000001">
    <property type="protein sequence ID" value="PIR47865.1"/>
    <property type="molecule type" value="Genomic_DNA"/>
</dbReference>
<comment type="caution">
    <text evidence="2">The sequence shown here is derived from an EMBL/GenBank/DDBJ whole genome shotgun (WGS) entry which is preliminary data.</text>
</comment>
<dbReference type="InterPro" id="IPR000086">
    <property type="entry name" value="NUDIX_hydrolase_dom"/>
</dbReference>
<dbReference type="PROSITE" id="PS51462">
    <property type="entry name" value="NUDIX"/>
    <property type="match status" value="1"/>
</dbReference>
<dbReference type="PANTHER" id="PTHR10885">
    <property type="entry name" value="ISOPENTENYL-DIPHOSPHATE DELTA-ISOMERASE"/>
    <property type="match status" value="1"/>
</dbReference>
<evidence type="ECO:0000259" key="1">
    <source>
        <dbReference type="PROSITE" id="PS51462"/>
    </source>
</evidence>
<dbReference type="Proteomes" id="UP000230084">
    <property type="component" value="Unassembled WGS sequence"/>
</dbReference>
<dbReference type="Gene3D" id="3.90.79.10">
    <property type="entry name" value="Nucleoside Triphosphate Pyrophosphohydrolase"/>
    <property type="match status" value="1"/>
</dbReference>
<dbReference type="AlphaFoldDB" id="A0A2H0RQ35"/>
<evidence type="ECO:0000313" key="2">
    <source>
        <dbReference type="EMBL" id="PIR47865.1"/>
    </source>
</evidence>
<dbReference type="InterPro" id="IPR015797">
    <property type="entry name" value="NUDIX_hydrolase-like_dom_sf"/>
</dbReference>
<dbReference type="Pfam" id="PF00293">
    <property type="entry name" value="NUDIX"/>
    <property type="match status" value="1"/>
</dbReference>
<dbReference type="CDD" id="cd04692">
    <property type="entry name" value="NUDIX_Hydrolase"/>
    <property type="match status" value="1"/>
</dbReference>
<accession>A0A2H0RQ35</accession>
<feature type="domain" description="Nudix hydrolase" evidence="1">
    <location>
        <begin position="32"/>
        <end position="174"/>
    </location>
</feature>
<reference evidence="2 3" key="1">
    <citation type="submission" date="2017-09" db="EMBL/GenBank/DDBJ databases">
        <title>Depth-based differentiation of microbial function through sediment-hosted aquifers and enrichment of novel symbionts in the deep terrestrial subsurface.</title>
        <authorList>
            <person name="Probst A.J."/>
            <person name="Ladd B."/>
            <person name="Jarett J.K."/>
            <person name="Geller-Mcgrath D.E."/>
            <person name="Sieber C.M."/>
            <person name="Emerson J.B."/>
            <person name="Anantharaman K."/>
            <person name="Thomas B.C."/>
            <person name="Malmstrom R."/>
            <person name="Stieglmeier M."/>
            <person name="Klingl A."/>
            <person name="Woyke T."/>
            <person name="Ryan C.M."/>
            <person name="Banfield J.F."/>
        </authorList>
    </citation>
    <scope>NUCLEOTIDE SEQUENCE [LARGE SCALE GENOMIC DNA]</scope>
    <source>
        <strain evidence="2">CG10_big_fil_rev_8_21_14_0_10_50_16</strain>
    </source>
</reference>